<dbReference type="SMART" id="SM00353">
    <property type="entry name" value="HLH"/>
    <property type="match status" value="1"/>
</dbReference>
<evidence type="ECO:0000256" key="3">
    <source>
        <dbReference type="ARBA" id="ARBA00023163"/>
    </source>
</evidence>
<feature type="coiled-coil region" evidence="5">
    <location>
        <begin position="448"/>
        <end position="475"/>
    </location>
</feature>
<evidence type="ECO:0000256" key="5">
    <source>
        <dbReference type="SAM" id="Coils"/>
    </source>
</evidence>
<accession>A0A4P9Z4T1</accession>
<dbReference type="GO" id="GO:0005634">
    <property type="term" value="C:nucleus"/>
    <property type="evidence" value="ECO:0007669"/>
    <property type="project" value="UniProtKB-SubCell"/>
</dbReference>
<dbReference type="PANTHER" id="PTHR46117:SF3">
    <property type="entry name" value="FI24210P1"/>
    <property type="match status" value="1"/>
</dbReference>
<feature type="compositionally biased region" description="Low complexity" evidence="6">
    <location>
        <begin position="480"/>
        <end position="493"/>
    </location>
</feature>
<dbReference type="Pfam" id="PF00010">
    <property type="entry name" value="HLH"/>
    <property type="match status" value="1"/>
</dbReference>
<keyword evidence="4" id="KW-0539">Nucleus</keyword>
<reference evidence="9" key="1">
    <citation type="journal article" date="2018" name="Nat. Microbiol.">
        <title>Leveraging single-cell genomics to expand the fungal tree of life.</title>
        <authorList>
            <person name="Ahrendt S.R."/>
            <person name="Quandt C.A."/>
            <person name="Ciobanu D."/>
            <person name="Clum A."/>
            <person name="Salamov A."/>
            <person name="Andreopoulos B."/>
            <person name="Cheng J.F."/>
            <person name="Woyke T."/>
            <person name="Pelin A."/>
            <person name="Henrissat B."/>
            <person name="Reynolds N.K."/>
            <person name="Benny G.L."/>
            <person name="Smith M.E."/>
            <person name="James T.Y."/>
            <person name="Grigoriev I.V."/>
        </authorList>
    </citation>
    <scope>NUCLEOTIDE SEQUENCE [LARGE SCALE GENOMIC DNA]</scope>
    <source>
        <strain evidence="9">Benny S71-1</strain>
    </source>
</reference>
<gene>
    <name evidence="8" type="ORF">SYNPS1DRAFT_26758</name>
</gene>
<dbReference type="GO" id="GO:0000981">
    <property type="term" value="F:DNA-binding transcription factor activity, RNA polymerase II-specific"/>
    <property type="evidence" value="ECO:0007669"/>
    <property type="project" value="TreeGrafter"/>
</dbReference>
<dbReference type="OrthoDB" id="690068at2759"/>
<dbReference type="CDD" id="cd11387">
    <property type="entry name" value="bHLHzip_USF_MITF"/>
    <property type="match status" value="1"/>
</dbReference>
<dbReference type="InterPro" id="IPR036638">
    <property type="entry name" value="HLH_DNA-bd_sf"/>
</dbReference>
<evidence type="ECO:0000256" key="6">
    <source>
        <dbReference type="SAM" id="MobiDB-lite"/>
    </source>
</evidence>
<feature type="region of interest" description="Disordered" evidence="6">
    <location>
        <begin position="28"/>
        <end position="56"/>
    </location>
</feature>
<dbReference type="AlphaFoldDB" id="A0A4P9Z4T1"/>
<dbReference type="EMBL" id="KZ989182">
    <property type="protein sequence ID" value="RKP27593.1"/>
    <property type="molecule type" value="Genomic_DNA"/>
</dbReference>
<organism evidence="8 9">
    <name type="scientific">Syncephalis pseudoplumigaleata</name>
    <dbReference type="NCBI Taxonomy" id="1712513"/>
    <lineage>
        <taxon>Eukaryota</taxon>
        <taxon>Fungi</taxon>
        <taxon>Fungi incertae sedis</taxon>
        <taxon>Zoopagomycota</taxon>
        <taxon>Zoopagomycotina</taxon>
        <taxon>Zoopagomycetes</taxon>
        <taxon>Zoopagales</taxon>
        <taxon>Piptocephalidaceae</taxon>
        <taxon>Syncephalis</taxon>
    </lineage>
</organism>
<dbReference type="SUPFAM" id="SSF47459">
    <property type="entry name" value="HLH, helix-loop-helix DNA-binding domain"/>
    <property type="match status" value="1"/>
</dbReference>
<dbReference type="GO" id="GO:0000978">
    <property type="term" value="F:RNA polymerase II cis-regulatory region sequence-specific DNA binding"/>
    <property type="evidence" value="ECO:0007669"/>
    <property type="project" value="TreeGrafter"/>
</dbReference>
<evidence type="ECO:0000313" key="8">
    <source>
        <dbReference type="EMBL" id="RKP27593.1"/>
    </source>
</evidence>
<proteinExistence type="predicted"/>
<dbReference type="InterPro" id="IPR051732">
    <property type="entry name" value="USF"/>
</dbReference>
<evidence type="ECO:0000256" key="1">
    <source>
        <dbReference type="ARBA" id="ARBA00004123"/>
    </source>
</evidence>
<feature type="compositionally biased region" description="Polar residues" evidence="6">
    <location>
        <begin position="497"/>
        <end position="508"/>
    </location>
</feature>
<dbReference type="GO" id="GO:0046983">
    <property type="term" value="F:protein dimerization activity"/>
    <property type="evidence" value="ECO:0007669"/>
    <property type="project" value="InterPro"/>
</dbReference>
<evidence type="ECO:0000256" key="2">
    <source>
        <dbReference type="ARBA" id="ARBA00023015"/>
    </source>
</evidence>
<feature type="compositionally biased region" description="Low complexity" evidence="6">
    <location>
        <begin position="29"/>
        <end position="39"/>
    </location>
</feature>
<feature type="region of interest" description="Disordered" evidence="6">
    <location>
        <begin position="565"/>
        <end position="584"/>
    </location>
</feature>
<evidence type="ECO:0000313" key="9">
    <source>
        <dbReference type="Proteomes" id="UP000278143"/>
    </source>
</evidence>
<dbReference type="Proteomes" id="UP000278143">
    <property type="component" value="Unassembled WGS sequence"/>
</dbReference>
<feature type="region of interest" description="Disordered" evidence="6">
    <location>
        <begin position="196"/>
        <end position="221"/>
    </location>
</feature>
<evidence type="ECO:0000259" key="7">
    <source>
        <dbReference type="PROSITE" id="PS50888"/>
    </source>
</evidence>
<dbReference type="PROSITE" id="PS50888">
    <property type="entry name" value="BHLH"/>
    <property type="match status" value="1"/>
</dbReference>
<dbReference type="PANTHER" id="PTHR46117">
    <property type="entry name" value="FI24210P1"/>
    <property type="match status" value="1"/>
</dbReference>
<feature type="domain" description="BHLH" evidence="7">
    <location>
        <begin position="397"/>
        <end position="451"/>
    </location>
</feature>
<dbReference type="InterPro" id="IPR011598">
    <property type="entry name" value="bHLH_dom"/>
</dbReference>
<sequence length="584" mass="59753">MNYTSERLTALDNNPLSLRLAHPTVYHLQQQQPQHSQHPQQPPPPFTDELSKLETSADTLRSATSTDLGLSEAMNDMLSAASSPDLLPQNTQHLSAIDPSLLQMNGGIDRLSMSPPVKYEMVSPELHAMDFNRQQAVAAAMAAAVAAGGISSPLMGPASYEDDSALHMGASPTSSAGFLAMQQQFDRGIGSVPLMHQNSDSMQGRTDGGGTNASSGDEFSADGRDISLSVAGLPSSNASVPPMDMKATAGGSRYLRYAAGSTVGVPIAGAPAGASIIGGPGSNFQSMSMPVHLGMDGGAAAAAAAAASAATAGMNGGADWFGSPTAAAAAVSGFDIGSFPGMHASSTLPFTATNGGSGPASGPASAGELSLLNSMFDAEDIKNAHKQAQLLYEKRRRRRESHNAVERRRRDNINEKIQELAILLPDCTSDPNNKPNKGAILRKSVDYIRRVQQIIHQQNQRNQELEALVAQLQRERGMTSGDAGASAASSSGAGTVGITTPTSSTVSHGMSGIIATTPISTAAAATAAAIATSAAAPVSAAMLTSMGVAPMAMSLTMVAPGTPLSTSTPSITADPVCATASRSS</sequence>
<comment type="subcellular location">
    <subcellularLocation>
        <location evidence="1">Nucleus</location>
    </subcellularLocation>
</comment>
<keyword evidence="3" id="KW-0804">Transcription</keyword>
<protein>
    <recommendedName>
        <fullName evidence="7">BHLH domain-containing protein</fullName>
    </recommendedName>
</protein>
<name>A0A4P9Z4T1_9FUNG</name>
<dbReference type="Gene3D" id="4.10.280.10">
    <property type="entry name" value="Helix-loop-helix DNA-binding domain"/>
    <property type="match status" value="1"/>
</dbReference>
<keyword evidence="9" id="KW-1185">Reference proteome</keyword>
<keyword evidence="5" id="KW-0175">Coiled coil</keyword>
<feature type="region of interest" description="Disordered" evidence="6">
    <location>
        <begin position="479"/>
        <end position="508"/>
    </location>
</feature>
<keyword evidence="2" id="KW-0805">Transcription regulation</keyword>
<evidence type="ECO:0000256" key="4">
    <source>
        <dbReference type="ARBA" id="ARBA00023242"/>
    </source>
</evidence>